<evidence type="ECO:0000256" key="3">
    <source>
        <dbReference type="ARBA" id="ARBA00022525"/>
    </source>
</evidence>
<evidence type="ECO:0000313" key="10">
    <source>
        <dbReference type="EnsemblPlants" id="KQK04907"/>
    </source>
</evidence>
<dbReference type="HOGENOM" id="CLU_187125_0_0_1"/>
<comment type="similarity">
    <text evidence="2">Belongs to the CLV3/ESR signal peptide family.</text>
</comment>
<sequence length="84" mass="8704">MGRKACVLAMCLVLLLVLSSSVASADGQWDHGREGMAAPAGGWRSIRKALREETTGHVDDAGGDVGGIGESKRKSPGGPDPQHH</sequence>
<dbReference type="InterPro" id="IPR039616">
    <property type="entry name" value="CLE1-4"/>
</dbReference>
<organism evidence="10">
    <name type="scientific">Brachypodium distachyon</name>
    <name type="common">Purple false brome</name>
    <name type="synonym">Trachynia distachya</name>
    <dbReference type="NCBI Taxonomy" id="15368"/>
    <lineage>
        <taxon>Eukaryota</taxon>
        <taxon>Viridiplantae</taxon>
        <taxon>Streptophyta</taxon>
        <taxon>Embryophyta</taxon>
        <taxon>Tracheophyta</taxon>
        <taxon>Spermatophyta</taxon>
        <taxon>Magnoliopsida</taxon>
        <taxon>Liliopsida</taxon>
        <taxon>Poales</taxon>
        <taxon>Poaceae</taxon>
        <taxon>BOP clade</taxon>
        <taxon>Pooideae</taxon>
        <taxon>Stipodae</taxon>
        <taxon>Brachypodieae</taxon>
        <taxon>Brachypodium</taxon>
    </lineage>
</organism>
<keyword evidence="6" id="KW-0379">Hydroxylation</keyword>
<gene>
    <name evidence="9" type="ORF">BRADI_2g16718v3</name>
</gene>
<dbReference type="EnsemblPlants" id="KQK04907">
    <property type="protein sequence ID" value="KQK04907"/>
    <property type="gene ID" value="BRADI_2g16718v3"/>
</dbReference>
<reference evidence="10" key="3">
    <citation type="submission" date="2018-08" db="UniProtKB">
        <authorList>
            <consortium name="EnsemblPlants"/>
        </authorList>
    </citation>
    <scope>IDENTIFICATION</scope>
    <source>
        <strain evidence="10">cv. Bd21</strain>
    </source>
</reference>
<proteinExistence type="inferred from homology"/>
<feature type="signal peptide" evidence="8">
    <location>
        <begin position="1"/>
        <end position="24"/>
    </location>
</feature>
<dbReference type="GO" id="GO:0033612">
    <property type="term" value="F:receptor serine/threonine kinase binding"/>
    <property type="evidence" value="ECO:0000318"/>
    <property type="project" value="GO_Central"/>
</dbReference>
<evidence type="ECO:0000313" key="9">
    <source>
        <dbReference type="EMBL" id="KQK04907.1"/>
    </source>
</evidence>
<evidence type="ECO:0000256" key="2">
    <source>
        <dbReference type="ARBA" id="ARBA00005416"/>
    </source>
</evidence>
<reference evidence="9 10" key="1">
    <citation type="journal article" date="2010" name="Nature">
        <title>Genome sequencing and analysis of the model grass Brachypodium distachyon.</title>
        <authorList>
            <consortium name="International Brachypodium Initiative"/>
        </authorList>
    </citation>
    <scope>NUCLEOTIDE SEQUENCE [LARGE SCALE GENOMIC DNA]</scope>
    <source>
        <strain evidence="9 10">Bd21</strain>
    </source>
</reference>
<dbReference type="AlphaFoldDB" id="I1HGH1"/>
<comment type="subcellular location">
    <subcellularLocation>
        <location evidence="1">Secreted</location>
    </subcellularLocation>
</comment>
<dbReference type="PANTHER" id="PTHR33869">
    <property type="entry name" value="CLAVATA3/ESR (CLE)-RELATED PROTEIN 3"/>
    <property type="match status" value="1"/>
</dbReference>
<dbReference type="Proteomes" id="UP000008810">
    <property type="component" value="Chromosome 2"/>
</dbReference>
<evidence type="ECO:0000256" key="5">
    <source>
        <dbReference type="ARBA" id="ARBA00023180"/>
    </source>
</evidence>
<evidence type="ECO:0000256" key="7">
    <source>
        <dbReference type="SAM" id="MobiDB-lite"/>
    </source>
</evidence>
<dbReference type="Gramene" id="KQK04907">
    <property type="protein sequence ID" value="KQK04907"/>
    <property type="gene ID" value="BRADI_2g16718v3"/>
</dbReference>
<feature type="region of interest" description="Disordered" evidence="7">
    <location>
        <begin position="52"/>
        <end position="84"/>
    </location>
</feature>
<dbReference type="OrthoDB" id="686857at2759"/>
<dbReference type="eggNOG" id="ENOG502R3UG">
    <property type="taxonomic scope" value="Eukaryota"/>
</dbReference>
<dbReference type="FunCoup" id="I1HGH1">
    <property type="interactions" value="2"/>
</dbReference>
<evidence type="ECO:0000313" key="11">
    <source>
        <dbReference type="Proteomes" id="UP000008810"/>
    </source>
</evidence>
<feature type="chain" id="PRO_5014094557" evidence="8">
    <location>
        <begin position="25"/>
        <end position="84"/>
    </location>
</feature>
<evidence type="ECO:0000256" key="4">
    <source>
        <dbReference type="ARBA" id="ARBA00022729"/>
    </source>
</evidence>
<evidence type="ECO:0000256" key="1">
    <source>
        <dbReference type="ARBA" id="ARBA00004613"/>
    </source>
</evidence>
<dbReference type="GO" id="GO:0005576">
    <property type="term" value="C:extracellular region"/>
    <property type="evidence" value="ECO:0007669"/>
    <property type="project" value="UniProtKB-SubCell"/>
</dbReference>
<keyword evidence="4 8" id="KW-0732">Signal</keyword>
<dbReference type="OMA" id="HGREGMA"/>
<accession>I1HGH1</accession>
<reference evidence="9" key="2">
    <citation type="submission" date="2017-06" db="EMBL/GenBank/DDBJ databases">
        <title>WGS assembly of Brachypodium distachyon.</title>
        <authorList>
            <consortium name="The International Brachypodium Initiative"/>
            <person name="Lucas S."/>
            <person name="Harmon-Smith M."/>
            <person name="Lail K."/>
            <person name="Tice H."/>
            <person name="Grimwood J."/>
            <person name="Bruce D."/>
            <person name="Barry K."/>
            <person name="Shu S."/>
            <person name="Lindquist E."/>
            <person name="Wang M."/>
            <person name="Pitluck S."/>
            <person name="Vogel J.P."/>
            <person name="Garvin D.F."/>
            <person name="Mockler T.C."/>
            <person name="Schmutz J."/>
            <person name="Rokhsar D."/>
            <person name="Bevan M.W."/>
        </authorList>
    </citation>
    <scope>NUCLEOTIDE SEQUENCE</scope>
    <source>
        <strain evidence="9">Bd21</strain>
    </source>
</reference>
<name>I1HGH1_BRADI</name>
<dbReference type="EMBL" id="CM000881">
    <property type="protein sequence ID" value="KQK04907.1"/>
    <property type="molecule type" value="Genomic_DNA"/>
</dbReference>
<dbReference type="PANTHER" id="PTHR33869:SF5">
    <property type="entry name" value="CLAVATA3_ESR (CLE)-RELATED PROTEIN 4"/>
    <property type="match status" value="1"/>
</dbReference>
<keyword evidence="5" id="KW-0325">Glycoprotein</keyword>
<dbReference type="InParanoid" id="I1HGH1"/>
<evidence type="ECO:0000256" key="6">
    <source>
        <dbReference type="ARBA" id="ARBA00023278"/>
    </source>
</evidence>
<protein>
    <submittedName>
        <fullName evidence="9 10">Uncharacterized protein</fullName>
    </submittedName>
</protein>
<evidence type="ECO:0000256" key="8">
    <source>
        <dbReference type="SAM" id="SignalP"/>
    </source>
</evidence>
<keyword evidence="11" id="KW-1185">Reference proteome</keyword>
<keyword evidence="3" id="KW-0964">Secreted</keyword>